<feature type="chain" id="PRO_5042100464" evidence="1">
    <location>
        <begin position="19"/>
        <end position="325"/>
    </location>
</feature>
<gene>
    <name evidence="2" type="ORF">MYCIT1_LOCUS8775</name>
</gene>
<evidence type="ECO:0000313" key="2">
    <source>
        <dbReference type="EMBL" id="CAK5266814.1"/>
    </source>
</evidence>
<feature type="signal peptide" evidence="1">
    <location>
        <begin position="1"/>
        <end position="18"/>
    </location>
</feature>
<evidence type="ECO:0000256" key="1">
    <source>
        <dbReference type="SAM" id="SignalP"/>
    </source>
</evidence>
<keyword evidence="1" id="KW-0732">Signal</keyword>
<dbReference type="EMBL" id="CAVNYO010000110">
    <property type="protein sequence ID" value="CAK5266814.1"/>
    <property type="molecule type" value="Genomic_DNA"/>
</dbReference>
<organism evidence="2 3">
    <name type="scientific">Mycena citricolor</name>
    <dbReference type="NCBI Taxonomy" id="2018698"/>
    <lineage>
        <taxon>Eukaryota</taxon>
        <taxon>Fungi</taxon>
        <taxon>Dikarya</taxon>
        <taxon>Basidiomycota</taxon>
        <taxon>Agaricomycotina</taxon>
        <taxon>Agaricomycetes</taxon>
        <taxon>Agaricomycetidae</taxon>
        <taxon>Agaricales</taxon>
        <taxon>Marasmiineae</taxon>
        <taxon>Mycenaceae</taxon>
        <taxon>Mycena</taxon>
    </lineage>
</organism>
<dbReference type="SUPFAM" id="SSF63825">
    <property type="entry name" value="YWTD domain"/>
    <property type="match status" value="1"/>
</dbReference>
<keyword evidence="3" id="KW-1185">Reference proteome</keyword>
<sequence length="325" mass="34069">MFSQLAALMLAALSFASAAPSRQQAVNAAPQAGTYQISTPKYGPAAIRSYTIGQALYASRTLEFPGPYGLHELTPTGGDNFQLKNVGLDSPFVSTSASSAHEFYLEESAVPGYFIVHTADGSGLVWTLNPEDGPVVQRIILASANGGDDQLFRFSVSEGNPLPLGLGHLAAGLYAAHVPAKATRVGPVTPGAYYILDGYFNGMLRSYTIGQNAYTSIARDFPGDFGVWVVKGDDSMGYTITNAAQNLPLVVTGSKNLATIPVGPPAQFTFSLGSQGRVSIASLGGRGVWGVDPSQGPVQAQIQIQPQNPGDPKQEFAFAPVSNLV</sequence>
<protein>
    <submittedName>
        <fullName evidence="2">Uncharacterized protein</fullName>
    </submittedName>
</protein>
<proteinExistence type="predicted"/>
<evidence type="ECO:0000313" key="3">
    <source>
        <dbReference type="Proteomes" id="UP001295794"/>
    </source>
</evidence>
<name>A0AAD2JX47_9AGAR</name>
<accession>A0AAD2JX47</accession>
<dbReference type="Proteomes" id="UP001295794">
    <property type="component" value="Unassembled WGS sequence"/>
</dbReference>
<comment type="caution">
    <text evidence="2">The sequence shown here is derived from an EMBL/GenBank/DDBJ whole genome shotgun (WGS) entry which is preliminary data.</text>
</comment>
<reference evidence="2" key="1">
    <citation type="submission" date="2023-11" db="EMBL/GenBank/DDBJ databases">
        <authorList>
            <person name="De Vega J J."/>
            <person name="De Vega J J."/>
        </authorList>
    </citation>
    <scope>NUCLEOTIDE SEQUENCE</scope>
</reference>
<dbReference type="AlphaFoldDB" id="A0AAD2JX47"/>